<gene>
    <name evidence="3" type="ORF">H2509_10690</name>
</gene>
<feature type="domain" description="HPt" evidence="2">
    <location>
        <begin position="81"/>
        <end position="141"/>
    </location>
</feature>
<comment type="caution">
    <text evidence="3">The sequence shown here is derived from an EMBL/GenBank/DDBJ whole genome shotgun (WGS) entry which is preliminary data.</text>
</comment>
<dbReference type="EMBL" id="JACFXV010000053">
    <property type="protein sequence ID" value="MBA5777589.1"/>
    <property type="molecule type" value="Genomic_DNA"/>
</dbReference>
<name>A0A839AGB5_9HYPH</name>
<organism evidence="3 4">
    <name type="scientific">Stappia albiluteola</name>
    <dbReference type="NCBI Taxonomy" id="2758565"/>
    <lineage>
        <taxon>Bacteria</taxon>
        <taxon>Pseudomonadati</taxon>
        <taxon>Pseudomonadota</taxon>
        <taxon>Alphaproteobacteria</taxon>
        <taxon>Hyphomicrobiales</taxon>
        <taxon>Stappiaceae</taxon>
        <taxon>Stappia</taxon>
    </lineage>
</organism>
<evidence type="ECO:0000259" key="2">
    <source>
        <dbReference type="Pfam" id="PF01627"/>
    </source>
</evidence>
<dbReference type="InterPro" id="IPR008207">
    <property type="entry name" value="Sig_transdc_His_kin_Hpt_dom"/>
</dbReference>
<evidence type="ECO:0000256" key="1">
    <source>
        <dbReference type="ARBA" id="ARBA00023012"/>
    </source>
</evidence>
<dbReference type="GO" id="GO:0000160">
    <property type="term" value="P:phosphorelay signal transduction system"/>
    <property type="evidence" value="ECO:0007669"/>
    <property type="project" value="UniProtKB-KW"/>
</dbReference>
<dbReference type="InterPro" id="IPR036641">
    <property type="entry name" value="HPT_dom_sf"/>
</dbReference>
<dbReference type="Pfam" id="PF01627">
    <property type="entry name" value="Hpt"/>
    <property type="match status" value="1"/>
</dbReference>
<evidence type="ECO:0000313" key="4">
    <source>
        <dbReference type="Proteomes" id="UP000541109"/>
    </source>
</evidence>
<proteinExistence type="predicted"/>
<dbReference type="Gene3D" id="1.20.120.160">
    <property type="entry name" value="HPT domain"/>
    <property type="match status" value="1"/>
</dbReference>
<reference evidence="3 4" key="1">
    <citation type="submission" date="2020-07" db="EMBL/GenBank/DDBJ databases">
        <title>Stappia sp., F7233, whole genome shotgun sequencing project.</title>
        <authorList>
            <person name="Jiang S."/>
            <person name="Liu Z.W."/>
            <person name="Du Z.J."/>
        </authorList>
    </citation>
    <scope>NUCLEOTIDE SEQUENCE [LARGE SCALE GENOMIC DNA]</scope>
    <source>
        <strain evidence="3 4">F7233</strain>
    </source>
</reference>
<dbReference type="GO" id="GO:0004672">
    <property type="term" value="F:protein kinase activity"/>
    <property type="evidence" value="ECO:0007669"/>
    <property type="project" value="UniProtKB-ARBA"/>
</dbReference>
<dbReference type="Proteomes" id="UP000541109">
    <property type="component" value="Unassembled WGS sequence"/>
</dbReference>
<keyword evidence="1" id="KW-0902">Two-component regulatory system</keyword>
<protein>
    <submittedName>
        <fullName evidence="3">Hpt domain-containing protein</fullName>
    </submittedName>
</protein>
<dbReference type="SUPFAM" id="SSF47226">
    <property type="entry name" value="Histidine-containing phosphotransfer domain, HPT domain"/>
    <property type="match status" value="1"/>
</dbReference>
<dbReference type="RefSeq" id="WP_182165061.1">
    <property type="nucleotide sequence ID" value="NZ_JACFXV010000053.1"/>
</dbReference>
<dbReference type="AlphaFoldDB" id="A0A839AGB5"/>
<accession>A0A839AGB5</accession>
<sequence length="173" mass="18779">MTRETPKEPAKERKDYEVVKPPQDLRSKVKILEGKDAARFDPVQAAEAALQRLSGEFDAWMGLEVGTLLDAWAALPEGPLTEEGKTTLFRAAHDIKGQAGTLGYPLAGAVAGNLCYLFEHVSPAADIPRVLVEQHIDAVRAMVAEGAKDADNEVAKALVTRLADVTDDFISRR</sequence>
<evidence type="ECO:0000313" key="3">
    <source>
        <dbReference type="EMBL" id="MBA5777589.1"/>
    </source>
</evidence>
<keyword evidence="4" id="KW-1185">Reference proteome</keyword>